<comment type="caution">
    <text evidence="3">The sequence shown here is derived from an EMBL/GenBank/DDBJ whole genome shotgun (WGS) entry which is preliminary data.</text>
</comment>
<dbReference type="GO" id="GO:0004497">
    <property type="term" value="F:monooxygenase activity"/>
    <property type="evidence" value="ECO:0007669"/>
    <property type="project" value="UniProtKB-KW"/>
</dbReference>
<gene>
    <name evidence="3" type="ORF">HNQ39_002465</name>
</gene>
<keyword evidence="4" id="KW-1185">Reference proteome</keyword>
<dbReference type="SUPFAM" id="SSF54909">
    <property type="entry name" value="Dimeric alpha+beta barrel"/>
    <property type="match status" value="1"/>
</dbReference>
<feature type="signal peptide" evidence="2">
    <location>
        <begin position="1"/>
        <end position="23"/>
    </location>
</feature>
<keyword evidence="3" id="KW-0560">Oxidoreductase</keyword>
<evidence type="ECO:0000256" key="2">
    <source>
        <dbReference type="SAM" id="SignalP"/>
    </source>
</evidence>
<dbReference type="AlphaFoldDB" id="A0A7W9W5P9"/>
<dbReference type="EMBL" id="JACHGW010000002">
    <property type="protein sequence ID" value="MBB6050674.1"/>
    <property type="molecule type" value="Genomic_DNA"/>
</dbReference>
<feature type="compositionally biased region" description="Polar residues" evidence="1">
    <location>
        <begin position="150"/>
        <end position="160"/>
    </location>
</feature>
<evidence type="ECO:0000313" key="3">
    <source>
        <dbReference type="EMBL" id="MBB6050674.1"/>
    </source>
</evidence>
<keyword evidence="3" id="KW-0503">Monooxygenase</keyword>
<dbReference type="InterPro" id="IPR011008">
    <property type="entry name" value="Dimeric_a/b-barrel"/>
</dbReference>
<name>A0A7W9W5P9_ARMRO</name>
<feature type="chain" id="PRO_5030903624" evidence="2">
    <location>
        <begin position="24"/>
        <end position="290"/>
    </location>
</feature>
<sequence>MKATTTIFALAAVAAVTVPSAKAQGLDFFVSAMKSAPGCLGLENAKVQGGRLALFGWFESAASADAFIQGPICQGMRQLAKIPETAVVKPTPVKGPVLVIASFTPSKNPQEPMGLAQLALERMTPVTGGFAYGGRFAPETVKVPGLISVPRSTAKPSKPTQGDAAPKPLPRGNTMIADLQKSPGCLGVAAMQCESGKLVIVAWFADKKATLAWYNGAAHGEMMAQMAPPTRPPLAEVSADTKPIVVIATITNAKEVDPTLGMALSQISVELYTTAPGGFARGGGFGPGKK</sequence>
<proteinExistence type="predicted"/>
<organism evidence="3 4">
    <name type="scientific">Armatimonas rosea</name>
    <dbReference type="NCBI Taxonomy" id="685828"/>
    <lineage>
        <taxon>Bacteria</taxon>
        <taxon>Bacillati</taxon>
        <taxon>Armatimonadota</taxon>
        <taxon>Armatimonadia</taxon>
        <taxon>Armatimonadales</taxon>
        <taxon>Armatimonadaceae</taxon>
        <taxon>Armatimonas</taxon>
    </lineage>
</organism>
<evidence type="ECO:0000256" key="1">
    <source>
        <dbReference type="SAM" id="MobiDB-lite"/>
    </source>
</evidence>
<accession>A0A7W9W5P9</accession>
<protein>
    <submittedName>
        <fullName evidence="3">Quinol monooxygenase YgiN</fullName>
    </submittedName>
</protein>
<reference evidence="3 4" key="1">
    <citation type="submission" date="2020-08" db="EMBL/GenBank/DDBJ databases">
        <title>Genomic Encyclopedia of Type Strains, Phase IV (KMG-IV): sequencing the most valuable type-strain genomes for metagenomic binning, comparative biology and taxonomic classification.</title>
        <authorList>
            <person name="Goeker M."/>
        </authorList>
    </citation>
    <scope>NUCLEOTIDE SEQUENCE [LARGE SCALE GENOMIC DNA]</scope>
    <source>
        <strain evidence="3 4">DSM 23562</strain>
    </source>
</reference>
<evidence type="ECO:0000313" key="4">
    <source>
        <dbReference type="Proteomes" id="UP000520814"/>
    </source>
</evidence>
<keyword evidence="2" id="KW-0732">Signal</keyword>
<dbReference type="Proteomes" id="UP000520814">
    <property type="component" value="Unassembled WGS sequence"/>
</dbReference>
<dbReference type="RefSeq" id="WP_184196082.1">
    <property type="nucleotide sequence ID" value="NZ_JACHGW010000002.1"/>
</dbReference>
<feature type="region of interest" description="Disordered" evidence="1">
    <location>
        <begin position="149"/>
        <end position="172"/>
    </location>
</feature>